<evidence type="ECO:0000259" key="2">
    <source>
        <dbReference type="SMART" id="SM01271"/>
    </source>
</evidence>
<dbReference type="InterPro" id="IPR006600">
    <property type="entry name" value="HTH_CenpB_DNA-bd_dom"/>
</dbReference>
<sequence>MNKDKQMQVAAPRFLEVNKTRTAQEPSGMPLVDCCNGYSAYQRTAVELGDPIDFNELKKDYDFDANLALFDKERLAENSPENVRDGRSLIVTKNFRNDENILSDPKRIISWTKAVGSDASASEYVGRLITISCGESGCYQGKVFSVDSEKQSITIERPFKDGMPLSEKVLTLLGSDMRDLKVHDNPVEKALAIAALLNVEGFTASKGWKTNFKHRYGILFKSNQGEAGAIDVNSVKAETVHNCFRKASFVINKQGIFDPHDGDGIDAWKDLQVRGKIEDDIRMEDFLEV</sequence>
<protein>
    <submittedName>
        <fullName evidence="4">Lsm14-like N-terminal domain-containing protein</fullName>
    </submittedName>
</protein>
<dbReference type="Gene3D" id="1.10.10.60">
    <property type="entry name" value="Homeodomain-like"/>
    <property type="match status" value="1"/>
</dbReference>
<reference evidence="4" key="1">
    <citation type="submission" date="2022-11" db="UniProtKB">
        <authorList>
            <consortium name="WormBaseParasite"/>
        </authorList>
    </citation>
    <scope>IDENTIFICATION</scope>
</reference>
<evidence type="ECO:0000313" key="3">
    <source>
        <dbReference type="Proteomes" id="UP000887574"/>
    </source>
</evidence>
<dbReference type="PANTHER" id="PTHR13612:SF0">
    <property type="entry name" value="ENHANCER OF MRNA-DECAPPING PROTEIN 3"/>
    <property type="match status" value="1"/>
</dbReference>
<dbReference type="GO" id="GO:0000932">
    <property type="term" value="C:P-body"/>
    <property type="evidence" value="ECO:0007669"/>
    <property type="project" value="TreeGrafter"/>
</dbReference>
<dbReference type="Proteomes" id="UP000887574">
    <property type="component" value="Unplaced"/>
</dbReference>
<dbReference type="GO" id="GO:0003729">
    <property type="term" value="F:mRNA binding"/>
    <property type="evidence" value="ECO:0007669"/>
    <property type="project" value="TreeGrafter"/>
</dbReference>
<organism evidence="3 4">
    <name type="scientific">Ditylenchus dipsaci</name>
    <dbReference type="NCBI Taxonomy" id="166011"/>
    <lineage>
        <taxon>Eukaryota</taxon>
        <taxon>Metazoa</taxon>
        <taxon>Ecdysozoa</taxon>
        <taxon>Nematoda</taxon>
        <taxon>Chromadorea</taxon>
        <taxon>Rhabditida</taxon>
        <taxon>Tylenchina</taxon>
        <taxon>Tylenchomorpha</taxon>
        <taxon>Sphaerularioidea</taxon>
        <taxon>Anguinidae</taxon>
        <taxon>Anguininae</taxon>
        <taxon>Ditylenchus</taxon>
    </lineage>
</organism>
<dbReference type="GO" id="GO:0033962">
    <property type="term" value="P:P-body assembly"/>
    <property type="evidence" value="ECO:0007669"/>
    <property type="project" value="TreeGrafter"/>
</dbReference>
<feature type="domain" description="Lsm14-like N-terminal" evidence="2">
    <location>
        <begin position="118"/>
        <end position="198"/>
    </location>
</feature>
<keyword evidence="3" id="KW-1185">Reference proteome</keyword>
<dbReference type="PANTHER" id="PTHR13612">
    <property type="entry name" value="ENHANCER OF MRNA-DECAPPING PROTEIN 3"/>
    <property type="match status" value="1"/>
</dbReference>
<dbReference type="Pfam" id="PF03221">
    <property type="entry name" value="HTH_Tnp_Tc5"/>
    <property type="match status" value="1"/>
</dbReference>
<dbReference type="GO" id="GO:0003677">
    <property type="term" value="F:DNA binding"/>
    <property type="evidence" value="ECO:0007669"/>
    <property type="project" value="UniProtKB-KW"/>
</dbReference>
<dbReference type="Gene3D" id="2.30.30.100">
    <property type="match status" value="1"/>
</dbReference>
<evidence type="ECO:0000256" key="1">
    <source>
        <dbReference type="ARBA" id="ARBA00023125"/>
    </source>
</evidence>
<dbReference type="SMART" id="SM01271">
    <property type="entry name" value="LSM14"/>
    <property type="match status" value="1"/>
</dbReference>
<evidence type="ECO:0000313" key="4">
    <source>
        <dbReference type="WBParaSite" id="jg19139"/>
    </source>
</evidence>
<accession>A0A915DFZ8</accession>
<dbReference type="GO" id="GO:0031087">
    <property type="term" value="P:deadenylation-independent decapping of nuclear-transcribed mRNA"/>
    <property type="evidence" value="ECO:0007669"/>
    <property type="project" value="TreeGrafter"/>
</dbReference>
<keyword evidence="1" id="KW-0238">DNA-binding</keyword>
<proteinExistence type="predicted"/>
<name>A0A915DFZ8_9BILA</name>
<dbReference type="AlphaFoldDB" id="A0A915DFZ8"/>
<dbReference type="InterPro" id="IPR025609">
    <property type="entry name" value="Lsm14-like_N"/>
</dbReference>
<dbReference type="WBParaSite" id="jg19139">
    <property type="protein sequence ID" value="jg19139"/>
    <property type="gene ID" value="jg19139"/>
</dbReference>